<evidence type="ECO:0000256" key="4">
    <source>
        <dbReference type="ARBA" id="ARBA00023136"/>
    </source>
</evidence>
<evidence type="ECO:0000256" key="3">
    <source>
        <dbReference type="ARBA" id="ARBA00022989"/>
    </source>
</evidence>
<dbReference type="InterPro" id="IPR036259">
    <property type="entry name" value="MFS_trans_sf"/>
</dbReference>
<reference evidence="8 9" key="1">
    <citation type="submission" date="2017-06" db="EMBL/GenBank/DDBJ databases">
        <title>Global population genomics of the pathogenic fungus Cryptococcus neoformans var. grubii.</title>
        <authorList>
            <person name="Cuomo C."/>
            <person name="Litvintseva A."/>
            <person name="Chen Y."/>
            <person name="Young S."/>
            <person name="Zeng Q."/>
            <person name="Chapman S."/>
            <person name="Gujja S."/>
            <person name="Saif S."/>
            <person name="Birren B."/>
        </authorList>
    </citation>
    <scope>NUCLEOTIDE SEQUENCE [LARGE SCALE GENOMIC DNA]</scope>
    <source>
        <strain evidence="8 9">Tu259-1</strain>
    </source>
</reference>
<feature type="transmembrane region" description="Helical" evidence="6">
    <location>
        <begin position="238"/>
        <end position="256"/>
    </location>
</feature>
<keyword evidence="3 6" id="KW-1133">Transmembrane helix</keyword>
<organism evidence="8 9">
    <name type="scientific">Cryptococcus neoformans Tu259-1</name>
    <dbReference type="NCBI Taxonomy" id="1230072"/>
    <lineage>
        <taxon>Eukaryota</taxon>
        <taxon>Fungi</taxon>
        <taxon>Dikarya</taxon>
        <taxon>Basidiomycota</taxon>
        <taxon>Agaricomycotina</taxon>
        <taxon>Tremellomycetes</taxon>
        <taxon>Tremellales</taxon>
        <taxon>Cryptococcaceae</taxon>
        <taxon>Cryptococcus</taxon>
        <taxon>Cryptococcus neoformans species complex</taxon>
    </lineage>
</organism>
<dbReference type="PANTHER" id="PTHR42718">
    <property type="entry name" value="MAJOR FACILITATOR SUPERFAMILY MULTIDRUG TRANSPORTER MFSC"/>
    <property type="match status" value="1"/>
</dbReference>
<keyword evidence="4 6" id="KW-0472">Membrane</keyword>
<feature type="transmembrane region" description="Helical" evidence="6">
    <location>
        <begin position="209"/>
        <end position="226"/>
    </location>
</feature>
<accession>A0A854QKG0</accession>
<dbReference type="Gene3D" id="1.20.1250.20">
    <property type="entry name" value="MFS general substrate transporter like domains"/>
    <property type="match status" value="2"/>
</dbReference>
<dbReference type="OrthoDB" id="440755at2759"/>
<feature type="transmembrane region" description="Helical" evidence="6">
    <location>
        <begin position="268"/>
        <end position="285"/>
    </location>
</feature>
<feature type="transmembrane region" description="Helical" evidence="6">
    <location>
        <begin position="328"/>
        <end position="349"/>
    </location>
</feature>
<dbReference type="FunFam" id="1.20.1250.20:FF:000964">
    <property type="entry name" value="MFS transporter"/>
    <property type="match status" value="1"/>
</dbReference>
<evidence type="ECO:0000313" key="9">
    <source>
        <dbReference type="Proteomes" id="UP000199727"/>
    </source>
</evidence>
<dbReference type="InterPro" id="IPR020846">
    <property type="entry name" value="MFS_dom"/>
</dbReference>
<dbReference type="Proteomes" id="UP000199727">
    <property type="component" value="Unassembled WGS sequence"/>
</dbReference>
<evidence type="ECO:0000256" key="1">
    <source>
        <dbReference type="ARBA" id="ARBA00004141"/>
    </source>
</evidence>
<feature type="region of interest" description="Disordered" evidence="5">
    <location>
        <begin position="108"/>
        <end position="131"/>
    </location>
</feature>
<evidence type="ECO:0000256" key="2">
    <source>
        <dbReference type="ARBA" id="ARBA00022692"/>
    </source>
</evidence>
<evidence type="ECO:0000256" key="6">
    <source>
        <dbReference type="SAM" id="Phobius"/>
    </source>
</evidence>
<evidence type="ECO:0000313" key="8">
    <source>
        <dbReference type="EMBL" id="OXG21307.1"/>
    </source>
</evidence>
<feature type="transmembrane region" description="Helical" evidence="6">
    <location>
        <begin position="521"/>
        <end position="546"/>
    </location>
</feature>
<dbReference type="SUPFAM" id="SSF103473">
    <property type="entry name" value="MFS general substrate transporter"/>
    <property type="match status" value="1"/>
</dbReference>
<dbReference type="GO" id="GO:0022857">
    <property type="term" value="F:transmembrane transporter activity"/>
    <property type="evidence" value="ECO:0007669"/>
    <property type="project" value="InterPro"/>
</dbReference>
<dbReference type="EMBL" id="AMKT01000043">
    <property type="protein sequence ID" value="OXG21307.1"/>
    <property type="molecule type" value="Genomic_DNA"/>
</dbReference>
<dbReference type="InterPro" id="IPR011701">
    <property type="entry name" value="MFS"/>
</dbReference>
<feature type="domain" description="Major facilitator superfamily (MFS) profile" evidence="7">
    <location>
        <begin position="172"/>
        <end position="642"/>
    </location>
</feature>
<dbReference type="GO" id="GO:0016020">
    <property type="term" value="C:membrane"/>
    <property type="evidence" value="ECO:0007669"/>
    <property type="project" value="UniProtKB-SubCell"/>
</dbReference>
<feature type="transmembrane region" description="Helical" evidence="6">
    <location>
        <begin position="361"/>
        <end position="379"/>
    </location>
</feature>
<feature type="compositionally biased region" description="Polar residues" evidence="5">
    <location>
        <begin position="41"/>
        <end position="51"/>
    </location>
</feature>
<feature type="transmembrane region" description="Helical" evidence="6">
    <location>
        <begin position="558"/>
        <end position="578"/>
    </location>
</feature>
<feature type="region of interest" description="Disordered" evidence="5">
    <location>
        <begin position="27"/>
        <end position="51"/>
    </location>
</feature>
<dbReference type="AlphaFoldDB" id="A0A854QKG0"/>
<dbReference type="PANTHER" id="PTHR42718:SF1">
    <property type="entry name" value="LOW AFFINITY AMMONIUM TRANSPORTER"/>
    <property type="match status" value="1"/>
</dbReference>
<comment type="subcellular location">
    <subcellularLocation>
        <location evidence="1">Membrane</location>
        <topology evidence="1">Multi-pass membrane protein</topology>
    </subcellularLocation>
</comment>
<feature type="transmembrane region" description="Helical" evidence="6">
    <location>
        <begin position="391"/>
        <end position="411"/>
    </location>
</feature>
<dbReference type="Pfam" id="PF07690">
    <property type="entry name" value="MFS_1"/>
    <property type="match status" value="1"/>
</dbReference>
<feature type="compositionally biased region" description="Polar residues" evidence="5">
    <location>
        <begin position="119"/>
        <end position="131"/>
    </location>
</feature>
<sequence>MHGRPLCLSFVQLHITFSTIYTMNVRETRSTSASPPPMTRSPITQNEPQQDTVDFATETANEGEYKRVESEQTLCDKSGAVSPKTEKFFSYHQKSSGDMREHRIKEDTGPQSLDEYEQEQPSNTEHGRQASSGIFHCRLSRPQGDDIELGPEPERKAVQWIDGQSSFVRFCFITCCCTTQLIVQGQLGMVMIPLHYIGDYLGTTDNGQLNWMVASYGLTVGMFLVASGRLGDLYGPKLIWALGYIVLISANIGTGFCKSPIPFDICRALSGVGSAMCLPNALAILGRTYPPGKVRNVTFAILGALAPAGWCMSGGVASLFAQFVDVRWIWWFVAIFIAVFLAIGLYILPPDQNLPPRSERHFDILGAILLALGLGLFNFCWNQASVVGWEAVYVYVLLIISIITFVAFFLWERRIGRKALVPLEVLTRKNLLVYLSLWLGWMSFGTFLLYTTLFIHDIRGYTLPLTMTAQTSPFVFGGVTAALSVPFLIHRLPGHVIFFIAMCAFMIGNILAATAPMDGTYWGNTFFSILIGVFGPDLSFATGQLIVSNSVDVEFQGIAAGLVSMITNYSYVALVIYFDAMFIFNSNSIGLGLTGTVERYVRGPENLSQSDLLYGYRVSFYFGTALAAMAVIVVGLFVRMPTEGKRLDNERKKAEH</sequence>
<gene>
    <name evidence="8" type="ORF">C361_03522</name>
</gene>
<keyword evidence="2 6" id="KW-0812">Transmembrane</keyword>
<feature type="transmembrane region" description="Helical" evidence="6">
    <location>
        <begin position="431"/>
        <end position="451"/>
    </location>
</feature>
<feature type="transmembrane region" description="Helical" evidence="6">
    <location>
        <begin position="618"/>
        <end position="638"/>
    </location>
</feature>
<feature type="transmembrane region" description="Helical" evidence="6">
    <location>
        <begin position="297"/>
        <end position="322"/>
    </location>
</feature>
<feature type="transmembrane region" description="Helical" evidence="6">
    <location>
        <begin position="471"/>
        <end position="489"/>
    </location>
</feature>
<protein>
    <submittedName>
        <fullName evidence="8">MFS transporter</fullName>
    </submittedName>
</protein>
<dbReference type="FunFam" id="1.20.1250.20:FF:000506">
    <property type="entry name" value="MFS transporter, putative"/>
    <property type="match status" value="1"/>
</dbReference>
<proteinExistence type="predicted"/>
<name>A0A854QKG0_CRYNE</name>
<evidence type="ECO:0000259" key="7">
    <source>
        <dbReference type="PROSITE" id="PS50850"/>
    </source>
</evidence>
<comment type="caution">
    <text evidence="8">The sequence shown here is derived from an EMBL/GenBank/DDBJ whole genome shotgun (WGS) entry which is preliminary data.</text>
</comment>
<feature type="transmembrane region" description="Helical" evidence="6">
    <location>
        <begin position="496"/>
        <end position="515"/>
    </location>
</feature>
<evidence type="ECO:0000256" key="5">
    <source>
        <dbReference type="SAM" id="MobiDB-lite"/>
    </source>
</evidence>
<dbReference type="PROSITE" id="PS50850">
    <property type="entry name" value="MFS"/>
    <property type="match status" value="1"/>
</dbReference>